<protein>
    <submittedName>
        <fullName evidence="10">Endoglucanase</fullName>
        <ecNumber evidence="10">3.2.1.4</ecNumber>
    </submittedName>
</protein>
<dbReference type="SMART" id="SM01067">
    <property type="entry name" value="CBM_3"/>
    <property type="match status" value="1"/>
</dbReference>
<dbReference type="SUPFAM" id="SSF81296">
    <property type="entry name" value="E set domains"/>
    <property type="match status" value="1"/>
</dbReference>
<dbReference type="InterPro" id="IPR036116">
    <property type="entry name" value="FN3_sf"/>
</dbReference>
<dbReference type="Gene3D" id="2.60.40.710">
    <property type="entry name" value="Endoglucanase-like"/>
    <property type="match status" value="1"/>
</dbReference>
<dbReference type="Pfam" id="PF00759">
    <property type="entry name" value="Glyco_hydro_9"/>
    <property type="match status" value="1"/>
</dbReference>
<organism evidence="10 11">
    <name type="scientific">Allostreptomyces psammosilenae</name>
    <dbReference type="NCBI Taxonomy" id="1892865"/>
    <lineage>
        <taxon>Bacteria</taxon>
        <taxon>Bacillati</taxon>
        <taxon>Actinomycetota</taxon>
        <taxon>Actinomycetes</taxon>
        <taxon>Kitasatosporales</taxon>
        <taxon>Streptomycetaceae</taxon>
        <taxon>Allostreptomyces</taxon>
    </lineage>
</organism>
<evidence type="ECO:0000256" key="4">
    <source>
        <dbReference type="ARBA" id="ARBA00023295"/>
    </source>
</evidence>
<accession>A0A852ZMM3</accession>
<dbReference type="PANTHER" id="PTHR22298">
    <property type="entry name" value="ENDO-1,4-BETA-GLUCANASE"/>
    <property type="match status" value="1"/>
</dbReference>
<dbReference type="InterPro" id="IPR014756">
    <property type="entry name" value="Ig_E-set"/>
</dbReference>
<dbReference type="InterPro" id="IPR001956">
    <property type="entry name" value="CBM3"/>
</dbReference>
<dbReference type="Gene3D" id="2.60.40.10">
    <property type="entry name" value="Immunoglobulins"/>
    <property type="match status" value="2"/>
</dbReference>
<proteinExistence type="inferred from homology"/>
<evidence type="ECO:0000259" key="8">
    <source>
        <dbReference type="PROSITE" id="PS50853"/>
    </source>
</evidence>
<dbReference type="InterPro" id="IPR003961">
    <property type="entry name" value="FN3_dom"/>
</dbReference>
<dbReference type="RefSeq" id="WP_312892397.1">
    <property type="nucleotide sequence ID" value="NZ_JACBZD010000001.1"/>
</dbReference>
<dbReference type="PROSITE" id="PS51172">
    <property type="entry name" value="CBM3"/>
    <property type="match status" value="1"/>
</dbReference>
<keyword evidence="3" id="KW-0119">Carbohydrate metabolism</keyword>
<feature type="domain" description="CBM3" evidence="9">
    <location>
        <begin position="708"/>
        <end position="858"/>
    </location>
</feature>
<evidence type="ECO:0000256" key="6">
    <source>
        <dbReference type="SAM" id="MobiDB-lite"/>
    </source>
</evidence>
<comment type="caution">
    <text evidence="10">The sequence shown here is derived from an EMBL/GenBank/DDBJ whole genome shotgun (WGS) entry which is preliminary data.</text>
</comment>
<dbReference type="CDD" id="cd00063">
    <property type="entry name" value="FN3"/>
    <property type="match status" value="1"/>
</dbReference>
<dbReference type="AlphaFoldDB" id="A0A852ZMM3"/>
<dbReference type="PROSITE" id="PS50853">
    <property type="entry name" value="FN3"/>
    <property type="match status" value="1"/>
</dbReference>
<dbReference type="Pfam" id="PF02927">
    <property type="entry name" value="CelD_N"/>
    <property type="match status" value="1"/>
</dbReference>
<dbReference type="InterPro" id="IPR006311">
    <property type="entry name" value="TAT_signal"/>
</dbReference>
<dbReference type="GO" id="GO:0000272">
    <property type="term" value="P:polysaccharide catabolic process"/>
    <property type="evidence" value="ECO:0007669"/>
    <property type="project" value="UniProtKB-KW"/>
</dbReference>
<evidence type="ECO:0000259" key="9">
    <source>
        <dbReference type="PROSITE" id="PS51172"/>
    </source>
</evidence>
<dbReference type="Pfam" id="PF00041">
    <property type="entry name" value="fn3"/>
    <property type="match status" value="1"/>
</dbReference>
<dbReference type="GO" id="GO:0030248">
    <property type="term" value="F:cellulose binding"/>
    <property type="evidence" value="ECO:0007669"/>
    <property type="project" value="InterPro"/>
</dbReference>
<evidence type="ECO:0000256" key="2">
    <source>
        <dbReference type="ARBA" id="ARBA00022801"/>
    </source>
</evidence>
<dbReference type="SMART" id="SM00060">
    <property type="entry name" value="FN3"/>
    <property type="match status" value="1"/>
</dbReference>
<dbReference type="SUPFAM" id="SSF49384">
    <property type="entry name" value="Carbohydrate-binding domain"/>
    <property type="match status" value="1"/>
</dbReference>
<dbReference type="SUPFAM" id="SSF49265">
    <property type="entry name" value="Fibronectin type III"/>
    <property type="match status" value="1"/>
</dbReference>
<dbReference type="InterPro" id="IPR008965">
    <property type="entry name" value="CBM2/CBM3_carb-bd_dom_sf"/>
</dbReference>
<feature type="signal peptide" evidence="7">
    <location>
        <begin position="1"/>
        <end position="39"/>
    </location>
</feature>
<evidence type="ECO:0000313" key="10">
    <source>
        <dbReference type="EMBL" id="NYI03676.1"/>
    </source>
</evidence>
<dbReference type="InterPro" id="IPR004197">
    <property type="entry name" value="Cellulase_Ig-like"/>
</dbReference>
<dbReference type="CDD" id="cd02850">
    <property type="entry name" value="E_set_Cellulase_N"/>
    <property type="match status" value="1"/>
</dbReference>
<evidence type="ECO:0000256" key="1">
    <source>
        <dbReference type="ARBA" id="ARBA00007072"/>
    </source>
</evidence>
<dbReference type="EMBL" id="JACBZD010000001">
    <property type="protein sequence ID" value="NYI03676.1"/>
    <property type="molecule type" value="Genomic_DNA"/>
</dbReference>
<keyword evidence="7" id="KW-0732">Signal</keyword>
<sequence length="858" mass="90477">MPTRSTQPRHRRRAGASAALLAAVLAVGGAGLTAPAAVADTDPSPVRVNQIGYLTGADKVATVVTAGTTPRTWQLLTPSGTVAASGTTTVHGSDRASGDHLHHADFSSVTTAGTYTLSVDGVGRSVPFTISGSALYPDLGREALQYFYFHRMGTAVEGQYLQNPAHAHAALHPGDSSIPCYNNWCGSQRLNVKDSWADAGDFGIYPVNHAISAWTLLNLYERYPDAYPDGSLRIPENGNNRPDILDEVEFGSRFMSGMLPSTGLASHKVHNHVWSAFPLTSVDQENGLARSAMPPSTNATYAVARTNAQLARTLAPYDATRAAQLWASAEDAWTRAEAQPNVDYPNGTDAEGGGDYGDTGNSDDRYAAAAELYLTGLDRADSTTSSYRSAVTTSPHYREVGHFDWLEVAATGTLSLLSVDNDLPAADIAAMEANLRAEADAIASTIDAEGYPVPLPGDEPYPWGSNSSVVNRMLVLGVAYDTSDDDTYLRAMNRAMDYLMGNNAMRLSYVTGYGEYYETDTHDRWAWGKYPGTPYPRGWLSGGPNSDGGGDSATPLGRPAAKSYAPMNTAPDAWGSKENTINWNAPLAWTATFLNRTAPDLGGGNPNPGDTQPPTAPTLAATGVTATSVTLSWSGATDNVGVTGYDVYRDGVRVNSTPVVGTTFTDSGLSASTAYSYTVRARDAAGNVSSASPALRVTTEAGGGNPGPTGNVKVQYRNADSSATDNAIRPHLRIANTGTSALNLSTVTARYYFTRDGASSVNVFCDWAQIGCSNIRTNVVNLSTPVNGADAYVEISFTSGSVAAGQNTGDIQLRINKSDWSAFNEANDYSYGTGTSFADAPKIPAYTSGTLAWGTPAA</sequence>
<dbReference type="InterPro" id="IPR013783">
    <property type="entry name" value="Ig-like_fold"/>
</dbReference>
<feature type="region of interest" description="Disordered" evidence="6">
    <location>
        <begin position="339"/>
        <end position="361"/>
    </location>
</feature>
<dbReference type="Gene3D" id="1.50.10.10">
    <property type="match status" value="1"/>
</dbReference>
<evidence type="ECO:0000256" key="5">
    <source>
        <dbReference type="ARBA" id="ARBA00023326"/>
    </source>
</evidence>
<feature type="domain" description="Fibronectin type-III" evidence="8">
    <location>
        <begin position="613"/>
        <end position="702"/>
    </location>
</feature>
<dbReference type="SUPFAM" id="SSF48208">
    <property type="entry name" value="Six-hairpin glycosidases"/>
    <property type="match status" value="1"/>
</dbReference>
<evidence type="ECO:0000256" key="7">
    <source>
        <dbReference type="SAM" id="SignalP"/>
    </source>
</evidence>
<evidence type="ECO:0000256" key="3">
    <source>
        <dbReference type="ARBA" id="ARBA00023277"/>
    </source>
</evidence>
<dbReference type="InterPro" id="IPR036966">
    <property type="entry name" value="CBM3_sf"/>
</dbReference>
<dbReference type="InterPro" id="IPR001701">
    <property type="entry name" value="Glyco_hydro_9"/>
</dbReference>
<keyword evidence="5" id="KW-0624">Polysaccharide degradation</keyword>
<keyword evidence="2 10" id="KW-0378">Hydrolase</keyword>
<evidence type="ECO:0000313" key="11">
    <source>
        <dbReference type="Proteomes" id="UP000567795"/>
    </source>
</evidence>
<dbReference type="InterPro" id="IPR008928">
    <property type="entry name" value="6-hairpin_glycosidase_sf"/>
</dbReference>
<gene>
    <name evidence="10" type="ORF">FHU37_000619</name>
</gene>
<comment type="similarity">
    <text evidence="1">Belongs to the glycosyl hydrolase 9 (cellulase E) family.</text>
</comment>
<dbReference type="InterPro" id="IPR012341">
    <property type="entry name" value="6hp_glycosidase-like_sf"/>
</dbReference>
<reference evidence="10 11" key="1">
    <citation type="submission" date="2020-07" db="EMBL/GenBank/DDBJ databases">
        <title>Sequencing the genomes of 1000 actinobacteria strains.</title>
        <authorList>
            <person name="Klenk H.-P."/>
        </authorList>
    </citation>
    <scope>NUCLEOTIDE SEQUENCE [LARGE SCALE GENOMIC DNA]</scope>
    <source>
        <strain evidence="10 11">DSM 42178</strain>
    </source>
</reference>
<dbReference type="PROSITE" id="PS51318">
    <property type="entry name" value="TAT"/>
    <property type="match status" value="1"/>
</dbReference>
<keyword evidence="11" id="KW-1185">Reference proteome</keyword>
<dbReference type="GO" id="GO:0008810">
    <property type="term" value="F:cellulase activity"/>
    <property type="evidence" value="ECO:0007669"/>
    <property type="project" value="UniProtKB-EC"/>
</dbReference>
<feature type="chain" id="PRO_5032286597" evidence="7">
    <location>
        <begin position="40"/>
        <end position="858"/>
    </location>
</feature>
<dbReference type="EC" id="3.2.1.4" evidence="10"/>
<dbReference type="Proteomes" id="UP000567795">
    <property type="component" value="Unassembled WGS sequence"/>
</dbReference>
<dbReference type="Pfam" id="PF00942">
    <property type="entry name" value="CBM_3"/>
    <property type="match status" value="1"/>
</dbReference>
<keyword evidence="4 10" id="KW-0326">Glycosidase</keyword>
<name>A0A852ZMM3_9ACTN</name>